<evidence type="ECO:0000256" key="3">
    <source>
        <dbReference type="ARBA" id="ARBA00022801"/>
    </source>
</evidence>
<feature type="domain" description="Peptidase C1A papain C-terminal" evidence="8">
    <location>
        <begin position="460"/>
        <end position="625"/>
    </location>
</feature>
<dbReference type="FunFam" id="3.90.70.10:FF:000039">
    <property type="entry name" value="Cysteine proteinase 2, putative"/>
    <property type="match status" value="1"/>
</dbReference>
<dbReference type="GO" id="GO:0006508">
    <property type="term" value="P:proteolysis"/>
    <property type="evidence" value="ECO:0007669"/>
    <property type="project" value="UniProtKB-KW"/>
</dbReference>
<accession>A0A482VIN7</accession>
<evidence type="ECO:0000256" key="6">
    <source>
        <dbReference type="ARBA" id="ARBA00023157"/>
    </source>
</evidence>
<dbReference type="InterPro" id="IPR013128">
    <property type="entry name" value="Peptidase_C1A"/>
</dbReference>
<feature type="domain" description="Peptidase C1A papain C-terminal" evidence="8">
    <location>
        <begin position="156"/>
        <end position="375"/>
    </location>
</feature>
<keyword evidence="7" id="KW-0732">Signal</keyword>
<name>A0A482VIN7_ASBVE</name>
<dbReference type="InterPro" id="IPR025660">
    <property type="entry name" value="Pept_his_AS"/>
</dbReference>
<evidence type="ECO:0000313" key="10">
    <source>
        <dbReference type="EMBL" id="RZC32524.1"/>
    </source>
</evidence>
<dbReference type="InterPro" id="IPR013201">
    <property type="entry name" value="Prot_inhib_I29"/>
</dbReference>
<keyword evidence="11" id="KW-1185">Reference proteome</keyword>
<comment type="caution">
    <text evidence="10">The sequence shown here is derived from an EMBL/GenBank/DDBJ whole genome shotgun (WGS) entry which is preliminary data.</text>
</comment>
<keyword evidence="6" id="KW-1015">Disulfide bond</keyword>
<feature type="domain" description="Cathepsin propeptide inhibitor" evidence="9">
    <location>
        <begin position="65"/>
        <end position="125"/>
    </location>
</feature>
<dbReference type="InterPro" id="IPR039417">
    <property type="entry name" value="Peptidase_C1A_papain-like"/>
</dbReference>
<dbReference type="PANTHER" id="PTHR12411">
    <property type="entry name" value="CYSTEINE PROTEASE FAMILY C1-RELATED"/>
    <property type="match status" value="1"/>
</dbReference>
<feature type="signal peptide" evidence="7">
    <location>
        <begin position="1"/>
        <end position="16"/>
    </location>
</feature>
<dbReference type="PROSITE" id="PS00639">
    <property type="entry name" value="THIOL_PROTEASE_HIS"/>
    <property type="match status" value="1"/>
</dbReference>
<keyword evidence="5" id="KW-0865">Zymogen</keyword>
<evidence type="ECO:0000313" key="11">
    <source>
        <dbReference type="Proteomes" id="UP000292052"/>
    </source>
</evidence>
<evidence type="ECO:0000256" key="5">
    <source>
        <dbReference type="ARBA" id="ARBA00023145"/>
    </source>
</evidence>
<evidence type="ECO:0000259" key="8">
    <source>
        <dbReference type="SMART" id="SM00645"/>
    </source>
</evidence>
<feature type="chain" id="PRO_5019713887" evidence="7">
    <location>
        <begin position="17"/>
        <end position="625"/>
    </location>
</feature>
<dbReference type="OrthoDB" id="190265at2759"/>
<evidence type="ECO:0000256" key="4">
    <source>
        <dbReference type="ARBA" id="ARBA00022807"/>
    </source>
</evidence>
<reference evidence="10 11" key="1">
    <citation type="submission" date="2017-03" db="EMBL/GenBank/DDBJ databases">
        <title>Genome of the blue death feigning beetle - Asbolus verrucosus.</title>
        <authorList>
            <person name="Rider S.D."/>
        </authorList>
    </citation>
    <scope>NUCLEOTIDE SEQUENCE [LARGE SCALE GENOMIC DNA]</scope>
    <source>
        <strain evidence="10">Butters</strain>
        <tissue evidence="10">Head and leg muscle</tissue>
    </source>
</reference>
<dbReference type="InterPro" id="IPR038765">
    <property type="entry name" value="Papain-like_cys_pep_sf"/>
</dbReference>
<evidence type="ECO:0000256" key="1">
    <source>
        <dbReference type="ARBA" id="ARBA00008455"/>
    </source>
</evidence>
<evidence type="ECO:0000256" key="7">
    <source>
        <dbReference type="SAM" id="SignalP"/>
    </source>
</evidence>
<comment type="similarity">
    <text evidence="1">Belongs to the peptidase C1 family.</text>
</comment>
<dbReference type="STRING" id="1661398.A0A482VIN7"/>
<gene>
    <name evidence="10" type="ORF">BDFB_003507</name>
</gene>
<protein>
    <submittedName>
        <fullName evidence="10">Cathepsin L1</fullName>
    </submittedName>
</protein>
<keyword evidence="2" id="KW-0645">Protease</keyword>
<dbReference type="Pfam" id="PF08246">
    <property type="entry name" value="Inhibitor_I29"/>
    <property type="match status" value="2"/>
</dbReference>
<dbReference type="GO" id="GO:0008234">
    <property type="term" value="F:cysteine-type peptidase activity"/>
    <property type="evidence" value="ECO:0007669"/>
    <property type="project" value="UniProtKB-KW"/>
</dbReference>
<organism evidence="10 11">
    <name type="scientific">Asbolus verrucosus</name>
    <name type="common">Desert ironclad beetle</name>
    <dbReference type="NCBI Taxonomy" id="1661398"/>
    <lineage>
        <taxon>Eukaryota</taxon>
        <taxon>Metazoa</taxon>
        <taxon>Ecdysozoa</taxon>
        <taxon>Arthropoda</taxon>
        <taxon>Hexapoda</taxon>
        <taxon>Insecta</taxon>
        <taxon>Pterygota</taxon>
        <taxon>Neoptera</taxon>
        <taxon>Endopterygota</taxon>
        <taxon>Coleoptera</taxon>
        <taxon>Polyphaga</taxon>
        <taxon>Cucujiformia</taxon>
        <taxon>Tenebrionidae</taxon>
        <taxon>Pimeliinae</taxon>
        <taxon>Asbolus</taxon>
    </lineage>
</organism>
<sequence length="625" mass="68484">MKTLLLLIAFASSARSQFSLSGGLGRGGLGFSAGLGGTRFSAGFGGLRADVDKKVSVENLLEEEWSAFKSTYNKTYATAEENLFRMENFVENRFKIAKFNQEFGRGQWNFAQQLNNFADMLGHEFNKFLNGFNNNLRSKIRIPPASTFIPSANVVYPDYVDWREVGAVTPVKSQGDKCACCWAFAAAGALEGHNFRKTGRLVELSPQDLIDCSTKQGNEGCAGGLLEPAYEYVRVNPGVDTDSSYPYEARDGECRFRQETIGGECTGYVAIPSGDEKALEAAVATLGPVSVAIDAGRPTFQFYKEGIYFDPDCTNRAEELNHAVLVVGYGTEPDGKKYWLVKNSYGPYWGIGGYVKMAKDANNHCGIATQATYPLVAHKKQYATPAEEAQRLKIFQDNLVEIEAHNEKYAKGEVTYKKDINQFGDLTKEEFLAYVNRGKSSKPQFPGKYSKPFVAAKAPTASSVDWRNQGAVSGVKNQGQCGSCWSFSATGAIEGQLALSGRGLTSLSEQNLMDCSTSYGNQGCNGGWMDSAFDYVHDYGIESERDYPYEAYDGYCRFNRALSVTSVSGYYDIPYGSESSLQQAVGQAGPVAVAIDATDELQFYSGGVFYDRTCNERDLNHGVLV</sequence>
<dbReference type="EMBL" id="QDEB01096579">
    <property type="protein sequence ID" value="RZC32524.1"/>
    <property type="molecule type" value="Genomic_DNA"/>
</dbReference>
<feature type="non-terminal residue" evidence="10">
    <location>
        <position position="625"/>
    </location>
</feature>
<dbReference type="PROSITE" id="PS00139">
    <property type="entry name" value="THIOL_PROTEASE_CYS"/>
    <property type="match status" value="1"/>
</dbReference>
<keyword evidence="3" id="KW-0378">Hydrolase</keyword>
<dbReference type="SMART" id="SM00645">
    <property type="entry name" value="Pept_C1"/>
    <property type="match status" value="2"/>
</dbReference>
<evidence type="ECO:0000259" key="9">
    <source>
        <dbReference type="SMART" id="SM00848"/>
    </source>
</evidence>
<proteinExistence type="inferred from homology"/>
<dbReference type="InterPro" id="IPR000668">
    <property type="entry name" value="Peptidase_C1A_C"/>
</dbReference>
<dbReference type="FunFam" id="3.90.70.10:FF:000006">
    <property type="entry name" value="Cathepsin S"/>
    <property type="match status" value="1"/>
</dbReference>
<dbReference type="Proteomes" id="UP000292052">
    <property type="component" value="Unassembled WGS sequence"/>
</dbReference>
<dbReference type="SMART" id="SM00848">
    <property type="entry name" value="Inhibitor_I29"/>
    <property type="match status" value="2"/>
</dbReference>
<keyword evidence="4" id="KW-0788">Thiol protease</keyword>
<dbReference type="CDD" id="cd02248">
    <property type="entry name" value="Peptidase_C1A"/>
    <property type="match status" value="2"/>
</dbReference>
<dbReference type="InterPro" id="IPR000169">
    <property type="entry name" value="Pept_cys_AS"/>
</dbReference>
<feature type="domain" description="Cathepsin propeptide inhibitor" evidence="9">
    <location>
        <begin position="375"/>
        <end position="431"/>
    </location>
</feature>
<dbReference type="Pfam" id="PF00112">
    <property type="entry name" value="Peptidase_C1"/>
    <property type="match status" value="2"/>
</dbReference>
<dbReference type="AlphaFoldDB" id="A0A482VIN7"/>
<evidence type="ECO:0000256" key="2">
    <source>
        <dbReference type="ARBA" id="ARBA00022670"/>
    </source>
</evidence>
<dbReference type="PRINTS" id="PR00705">
    <property type="entry name" value="PAPAIN"/>
</dbReference>
<dbReference type="Gene3D" id="3.90.70.10">
    <property type="entry name" value="Cysteine proteinases"/>
    <property type="match status" value="2"/>
</dbReference>
<dbReference type="SUPFAM" id="SSF54001">
    <property type="entry name" value="Cysteine proteinases"/>
    <property type="match status" value="2"/>
</dbReference>